<dbReference type="EMBL" id="GGEC01080715">
    <property type="protein sequence ID" value="MBX61199.1"/>
    <property type="molecule type" value="Transcribed_RNA"/>
</dbReference>
<feature type="region of interest" description="Disordered" evidence="1">
    <location>
        <begin position="1"/>
        <end position="25"/>
    </location>
</feature>
<organism evidence="2">
    <name type="scientific">Rhizophora mucronata</name>
    <name type="common">Asiatic mangrove</name>
    <dbReference type="NCBI Taxonomy" id="61149"/>
    <lineage>
        <taxon>Eukaryota</taxon>
        <taxon>Viridiplantae</taxon>
        <taxon>Streptophyta</taxon>
        <taxon>Embryophyta</taxon>
        <taxon>Tracheophyta</taxon>
        <taxon>Spermatophyta</taxon>
        <taxon>Magnoliopsida</taxon>
        <taxon>eudicotyledons</taxon>
        <taxon>Gunneridae</taxon>
        <taxon>Pentapetalae</taxon>
        <taxon>rosids</taxon>
        <taxon>fabids</taxon>
        <taxon>Malpighiales</taxon>
        <taxon>Rhizophoraceae</taxon>
        <taxon>Rhizophora</taxon>
    </lineage>
</organism>
<feature type="compositionally biased region" description="Basic residues" evidence="1">
    <location>
        <begin position="10"/>
        <end position="25"/>
    </location>
</feature>
<reference evidence="2" key="1">
    <citation type="submission" date="2018-02" db="EMBL/GenBank/DDBJ databases">
        <title>Rhizophora mucronata_Transcriptome.</title>
        <authorList>
            <person name="Meera S.P."/>
            <person name="Sreeshan A."/>
            <person name="Augustine A."/>
        </authorList>
    </citation>
    <scope>NUCLEOTIDE SEQUENCE</scope>
    <source>
        <tissue evidence="2">Leaf</tissue>
    </source>
</reference>
<accession>A0A2P2Q2R1</accession>
<protein>
    <submittedName>
        <fullName evidence="2">Uncharacterized protein</fullName>
    </submittedName>
</protein>
<evidence type="ECO:0000256" key="1">
    <source>
        <dbReference type="SAM" id="MobiDB-lite"/>
    </source>
</evidence>
<dbReference type="AlphaFoldDB" id="A0A2P2Q2R1"/>
<sequence>MHCQKIYHSSNRHQERKRNKSNKKE</sequence>
<proteinExistence type="predicted"/>
<name>A0A2P2Q2R1_RHIMU</name>
<evidence type="ECO:0000313" key="2">
    <source>
        <dbReference type="EMBL" id="MBX61199.1"/>
    </source>
</evidence>